<reference evidence="1 2" key="1">
    <citation type="submission" date="2019-01" db="EMBL/GenBank/DDBJ databases">
        <title>Insights into ecological role of a new deltaproteobacterial order Candidatus Sinidesulfobacterales (Sva0485) by metagenomics and metatranscriptomics.</title>
        <authorList>
            <person name="Tan S."/>
            <person name="Liu J."/>
            <person name="Fang Y."/>
            <person name="Hedlund B.P."/>
            <person name="Lian Z.H."/>
            <person name="Huang L.Y."/>
            <person name="Li J.T."/>
            <person name="Huang L.N."/>
            <person name="Li W.J."/>
            <person name="Jiang H.C."/>
            <person name="Dong H.L."/>
            <person name="Shu W.S."/>
        </authorList>
    </citation>
    <scope>NUCLEOTIDE SEQUENCE [LARGE SCALE GENOMIC DNA]</scope>
    <source>
        <strain evidence="1">AP3</strain>
    </source>
</reference>
<proteinExistence type="predicted"/>
<comment type="caution">
    <text evidence="1">The sequence shown here is derived from an EMBL/GenBank/DDBJ whole genome shotgun (WGS) entry which is preliminary data.</text>
</comment>
<dbReference type="Proteomes" id="UP000320813">
    <property type="component" value="Unassembled WGS sequence"/>
</dbReference>
<sequence>MSFFLKSAYGLNINIETYVVVSKNNSGTLQSLAVKKALGLSLRKAVEKLTGKKFSLRKNGKNGKILNKNIYSNEMKYIYSFKVIKAKSYLNLYYIKINVLIREKELRNKLKSLGFKVVKNVGVSPKVKYHVYYIRFIGKYSYAEPNKLQKLMIKYSKHLKNLYVSSFSINFVEIKVLYYGSIIRLLKSVKGRVKTYLDARVYPVKGDTIIVDVK</sequence>
<evidence type="ECO:0000313" key="2">
    <source>
        <dbReference type="Proteomes" id="UP000320813"/>
    </source>
</evidence>
<dbReference type="AlphaFoldDB" id="A0A519B9X6"/>
<gene>
    <name evidence="1" type="ORF">EVJ47_07665</name>
</gene>
<evidence type="ECO:0000313" key="1">
    <source>
        <dbReference type="EMBL" id="RZD14103.1"/>
    </source>
</evidence>
<organism evidence="1 2">
    <name type="scientific">Candidatus Acidulodesulfobacterium ferriphilum</name>
    <dbReference type="NCBI Taxonomy" id="2597223"/>
    <lineage>
        <taxon>Bacteria</taxon>
        <taxon>Deltaproteobacteria</taxon>
        <taxon>Candidatus Acidulodesulfobacterales</taxon>
        <taxon>Candidatus Acidulodesulfobacterium</taxon>
    </lineage>
</organism>
<name>A0A519B9X6_9DELT</name>
<accession>A0A519B9X6</accession>
<protein>
    <submittedName>
        <fullName evidence="1">Uncharacterized protein</fullName>
    </submittedName>
</protein>
<dbReference type="EMBL" id="SGBD01000004">
    <property type="protein sequence ID" value="RZD14103.1"/>
    <property type="molecule type" value="Genomic_DNA"/>
</dbReference>